<accession>A0A0D3KFX1</accession>
<dbReference type="eggNOG" id="KOG1021">
    <property type="taxonomic scope" value="Eukaryota"/>
</dbReference>
<dbReference type="PaxDb" id="2903-EOD34656"/>
<dbReference type="InterPro" id="IPR004263">
    <property type="entry name" value="Exostosin"/>
</dbReference>
<dbReference type="PANTHER" id="PTHR11062:SF281">
    <property type="entry name" value="EXOSTOSIN-LIKE 2"/>
    <property type="match status" value="1"/>
</dbReference>
<dbReference type="RefSeq" id="XP_005787085.1">
    <property type="nucleotide sequence ID" value="XM_005787028.1"/>
</dbReference>
<sequence length="282" mass="32011">MSSELFFSKTLSAIPSDENASIVIFDNCPYSRHITKKTRDPFGAARRTIEGLGRNVARLVIQGKGCVLLALHPNSYPTIHSGAARYCTALVEDKTISGNDRDIVVPAGAIDYGIGTKNRRCTLTYFGNADRSLSAEFQNIRSRVKSAMLRLTTFPDACVVSTSERREYVRGISDSKFCFALPGDTMGGEKLALAVMQGCVPVIEHYSWRHQPFFDFLNYSRFAVRMPKAWDAEELLTRLRASDWKQYQRNLRMARHWFDYTRHSEAVSPYTLIWTQVSEIWA</sequence>
<dbReference type="HOGENOM" id="CLU_988468_0_0_1"/>
<evidence type="ECO:0000313" key="3">
    <source>
        <dbReference type="EnsemblProtists" id="EOD34656"/>
    </source>
</evidence>
<evidence type="ECO:0000313" key="4">
    <source>
        <dbReference type="Proteomes" id="UP000013827"/>
    </source>
</evidence>
<feature type="domain" description="Exostosin GT47" evidence="2">
    <location>
        <begin position="113"/>
        <end position="229"/>
    </location>
</feature>
<dbReference type="PANTHER" id="PTHR11062">
    <property type="entry name" value="EXOSTOSIN HEPARAN SULFATE GLYCOSYLTRANSFERASE -RELATED"/>
    <property type="match status" value="1"/>
</dbReference>
<dbReference type="AlphaFoldDB" id="A0A0D3KFX1"/>
<reference evidence="3" key="2">
    <citation type="submission" date="2024-10" db="UniProtKB">
        <authorList>
            <consortium name="EnsemblProtists"/>
        </authorList>
    </citation>
    <scope>IDENTIFICATION</scope>
</reference>
<name>A0A0D3KFX1_EMIH1</name>
<dbReference type="GO" id="GO:0016757">
    <property type="term" value="F:glycosyltransferase activity"/>
    <property type="evidence" value="ECO:0007669"/>
    <property type="project" value="InterPro"/>
</dbReference>
<protein>
    <recommendedName>
        <fullName evidence="2">Exostosin GT47 domain-containing protein</fullName>
    </recommendedName>
</protein>
<dbReference type="GeneID" id="17279927"/>
<dbReference type="Pfam" id="PF03016">
    <property type="entry name" value="Exostosin_GT47"/>
    <property type="match status" value="1"/>
</dbReference>
<evidence type="ECO:0000256" key="1">
    <source>
        <dbReference type="ARBA" id="ARBA00010271"/>
    </source>
</evidence>
<dbReference type="STRING" id="2903.R1FGK8"/>
<dbReference type="InterPro" id="IPR040911">
    <property type="entry name" value="Exostosin_GT47"/>
</dbReference>
<organism evidence="3 4">
    <name type="scientific">Emiliania huxleyi (strain CCMP1516)</name>
    <dbReference type="NCBI Taxonomy" id="280463"/>
    <lineage>
        <taxon>Eukaryota</taxon>
        <taxon>Haptista</taxon>
        <taxon>Haptophyta</taxon>
        <taxon>Prymnesiophyceae</taxon>
        <taxon>Isochrysidales</taxon>
        <taxon>Noelaerhabdaceae</taxon>
        <taxon>Emiliania</taxon>
    </lineage>
</organism>
<reference evidence="4" key="1">
    <citation type="journal article" date="2013" name="Nature">
        <title>Pan genome of the phytoplankton Emiliania underpins its global distribution.</title>
        <authorList>
            <person name="Read B.A."/>
            <person name="Kegel J."/>
            <person name="Klute M.J."/>
            <person name="Kuo A."/>
            <person name="Lefebvre S.C."/>
            <person name="Maumus F."/>
            <person name="Mayer C."/>
            <person name="Miller J."/>
            <person name="Monier A."/>
            <person name="Salamov A."/>
            <person name="Young J."/>
            <person name="Aguilar M."/>
            <person name="Claverie J.M."/>
            <person name="Frickenhaus S."/>
            <person name="Gonzalez K."/>
            <person name="Herman E.K."/>
            <person name="Lin Y.C."/>
            <person name="Napier J."/>
            <person name="Ogata H."/>
            <person name="Sarno A.F."/>
            <person name="Shmutz J."/>
            <person name="Schroeder D."/>
            <person name="de Vargas C."/>
            <person name="Verret F."/>
            <person name="von Dassow P."/>
            <person name="Valentin K."/>
            <person name="Van de Peer Y."/>
            <person name="Wheeler G."/>
            <person name="Dacks J.B."/>
            <person name="Delwiche C.F."/>
            <person name="Dyhrman S.T."/>
            <person name="Glockner G."/>
            <person name="John U."/>
            <person name="Richards T."/>
            <person name="Worden A.Z."/>
            <person name="Zhang X."/>
            <person name="Grigoriev I.V."/>
            <person name="Allen A.E."/>
            <person name="Bidle K."/>
            <person name="Borodovsky M."/>
            <person name="Bowler C."/>
            <person name="Brownlee C."/>
            <person name="Cock J.M."/>
            <person name="Elias M."/>
            <person name="Gladyshev V.N."/>
            <person name="Groth M."/>
            <person name="Guda C."/>
            <person name="Hadaegh A."/>
            <person name="Iglesias-Rodriguez M.D."/>
            <person name="Jenkins J."/>
            <person name="Jones B.M."/>
            <person name="Lawson T."/>
            <person name="Leese F."/>
            <person name="Lindquist E."/>
            <person name="Lobanov A."/>
            <person name="Lomsadze A."/>
            <person name="Malik S.B."/>
            <person name="Marsh M.E."/>
            <person name="Mackinder L."/>
            <person name="Mock T."/>
            <person name="Mueller-Roeber B."/>
            <person name="Pagarete A."/>
            <person name="Parker M."/>
            <person name="Probert I."/>
            <person name="Quesneville H."/>
            <person name="Raines C."/>
            <person name="Rensing S.A."/>
            <person name="Riano-Pachon D.M."/>
            <person name="Richier S."/>
            <person name="Rokitta S."/>
            <person name="Shiraiwa Y."/>
            <person name="Soanes D.M."/>
            <person name="van der Giezen M."/>
            <person name="Wahlund T.M."/>
            <person name="Williams B."/>
            <person name="Wilson W."/>
            <person name="Wolfe G."/>
            <person name="Wurch L.L."/>
        </authorList>
    </citation>
    <scope>NUCLEOTIDE SEQUENCE</scope>
</reference>
<dbReference type="Proteomes" id="UP000013827">
    <property type="component" value="Unassembled WGS sequence"/>
</dbReference>
<dbReference type="KEGG" id="ehx:EMIHUDRAFT_111194"/>
<proteinExistence type="inferred from homology"/>
<dbReference type="EnsemblProtists" id="EOD34656">
    <property type="protein sequence ID" value="EOD34656"/>
    <property type="gene ID" value="EMIHUDRAFT_111194"/>
</dbReference>
<comment type="similarity">
    <text evidence="1">Belongs to the glycosyltransferase 47 family.</text>
</comment>
<keyword evidence="4" id="KW-1185">Reference proteome</keyword>
<evidence type="ECO:0000259" key="2">
    <source>
        <dbReference type="Pfam" id="PF03016"/>
    </source>
</evidence>